<reference evidence="3" key="1">
    <citation type="submission" date="2022-12" db="EMBL/GenBank/DDBJ databases">
        <authorList>
            <person name="Petersen C."/>
        </authorList>
    </citation>
    <scope>NUCLEOTIDE SEQUENCE</scope>
    <source>
        <strain evidence="3">IBT 16125</strain>
    </source>
</reference>
<feature type="domain" description="Endo-beta-1,2-glucanase SGL" evidence="2">
    <location>
        <begin position="110"/>
        <end position="332"/>
    </location>
</feature>
<name>A0AAD6G7T5_9EURO</name>
<feature type="chain" id="PRO_5042242314" description="Endo-beta-1,2-glucanase SGL domain-containing protein" evidence="1">
    <location>
        <begin position="19"/>
        <end position="485"/>
    </location>
</feature>
<dbReference type="GeneID" id="81596720"/>
<evidence type="ECO:0000259" key="2">
    <source>
        <dbReference type="Pfam" id="PF26157"/>
    </source>
</evidence>
<protein>
    <recommendedName>
        <fullName evidence="2">Endo-beta-1,2-glucanase SGL domain-containing protein</fullName>
    </recommendedName>
</protein>
<dbReference type="EMBL" id="JAPVEA010000002">
    <property type="protein sequence ID" value="KAJ5461542.1"/>
    <property type="molecule type" value="Genomic_DNA"/>
</dbReference>
<dbReference type="CDD" id="cd24165">
    <property type="entry name" value="TfSGL-like"/>
    <property type="match status" value="1"/>
</dbReference>
<evidence type="ECO:0000313" key="3">
    <source>
        <dbReference type="EMBL" id="KAJ5461542.1"/>
    </source>
</evidence>
<organism evidence="3 4">
    <name type="scientific">Penicillium daleae</name>
    <dbReference type="NCBI Taxonomy" id="63821"/>
    <lineage>
        <taxon>Eukaryota</taxon>
        <taxon>Fungi</taxon>
        <taxon>Dikarya</taxon>
        <taxon>Ascomycota</taxon>
        <taxon>Pezizomycotina</taxon>
        <taxon>Eurotiomycetes</taxon>
        <taxon>Eurotiomycetidae</taxon>
        <taxon>Eurotiales</taxon>
        <taxon>Aspergillaceae</taxon>
        <taxon>Penicillium</taxon>
    </lineage>
</organism>
<feature type="domain" description="Endo-beta-1,2-glucanase SGL" evidence="2">
    <location>
        <begin position="70"/>
        <end position="98"/>
    </location>
</feature>
<dbReference type="RefSeq" id="XP_056770584.1">
    <property type="nucleotide sequence ID" value="XM_056906477.1"/>
</dbReference>
<dbReference type="AlphaFoldDB" id="A0AAD6G7T5"/>
<dbReference type="InterPro" id="IPR058773">
    <property type="entry name" value="SGL_GH162"/>
</dbReference>
<evidence type="ECO:0000256" key="1">
    <source>
        <dbReference type="SAM" id="SignalP"/>
    </source>
</evidence>
<proteinExistence type="predicted"/>
<feature type="signal peptide" evidence="1">
    <location>
        <begin position="1"/>
        <end position="18"/>
    </location>
</feature>
<dbReference type="Pfam" id="PF26157">
    <property type="entry name" value="SGL_GH162"/>
    <property type="match status" value="3"/>
</dbReference>
<accession>A0AAD6G7T5</accession>
<dbReference type="Proteomes" id="UP001213681">
    <property type="component" value="Unassembled WGS sequence"/>
</dbReference>
<keyword evidence="1" id="KW-0732">Signal</keyword>
<gene>
    <name evidence="3" type="ORF">N7458_003094</name>
</gene>
<evidence type="ECO:0000313" key="4">
    <source>
        <dbReference type="Proteomes" id="UP001213681"/>
    </source>
</evidence>
<keyword evidence="4" id="KW-1185">Reference proteome</keyword>
<comment type="caution">
    <text evidence="3">The sequence shown here is derived from an EMBL/GenBank/DDBJ whole genome shotgun (WGS) entry which is preliminary data.</text>
</comment>
<sequence length="485" mass="53951">MRFTQASLGLACATLATALPSQSGEPSCRFAQQYTQQQILKDPSNFINDMLYWEGKFHQNNVSFNSNNGMSYDGTNIDWVTGERTVKHPFSAASKEVSSIPPIKSNFDQKAYLVSTKKSLQVMLYAHAISGSAEAARFLSPRDPSAAPGIAASIMELKLQSYLRFNETYPGFGGFLPWFTSSSQDLSPTWDWNNRVPGLDNGELLWAVYAFIQAAENTSNRSYIDLAKKWQTWMDYTKTTAAHIFYRGAGKVCAVVDLNQTLPVHHPEQNYTCEGTDSYLDDPYEGELFTWWLQFFGGLPESDIEALWEYKRAKLVSVDYHMGNVGPITVQKERVRTCNSVVTKVPGMFASVNNVTDPSTGDVVGYISNAGIPSISNQTVQELDVITPYSVFPTVFTESTRRDGTGVSALLTWDSKVTTVNAILGGVTDLVRQKMKAENIYNTFVTRIESEYSRVFKNLKGEHVAFCLPQESVTDAGLVDFTTCN</sequence>
<feature type="domain" description="Endo-beta-1,2-glucanase SGL" evidence="2">
    <location>
        <begin position="397"/>
        <end position="485"/>
    </location>
</feature>
<reference evidence="3" key="2">
    <citation type="journal article" date="2023" name="IMA Fungus">
        <title>Comparative genomic study of the Penicillium genus elucidates a diverse pangenome and 15 lateral gene transfer events.</title>
        <authorList>
            <person name="Petersen C."/>
            <person name="Sorensen T."/>
            <person name="Nielsen M.R."/>
            <person name="Sondergaard T.E."/>
            <person name="Sorensen J.L."/>
            <person name="Fitzpatrick D.A."/>
            <person name="Frisvad J.C."/>
            <person name="Nielsen K.L."/>
        </authorList>
    </citation>
    <scope>NUCLEOTIDE SEQUENCE</scope>
    <source>
        <strain evidence="3">IBT 16125</strain>
    </source>
</reference>